<dbReference type="InterPro" id="IPR000276">
    <property type="entry name" value="GPCR_Rhodpsn"/>
</dbReference>
<keyword evidence="5 16" id="KW-1133">Transmembrane helix</keyword>
<keyword evidence="9" id="KW-1015">Disulfide bond</keyword>
<evidence type="ECO:0000256" key="8">
    <source>
        <dbReference type="ARBA" id="ARBA00023139"/>
    </source>
</evidence>
<protein>
    <recommendedName>
        <fullName evidence="17">G-protein coupled receptors family 1 profile domain-containing protein</fullName>
    </recommendedName>
</protein>
<gene>
    <name evidence="18" type="primary">23687658</name>
</gene>
<keyword evidence="4 14" id="KW-0812">Transmembrane</keyword>
<dbReference type="PANTHER" id="PTHR24238:SF75">
    <property type="entry name" value="CHOLECYSTOKININ-LIKE RECEPTOR AT 17D1-RELATED"/>
    <property type="match status" value="1"/>
</dbReference>
<evidence type="ECO:0000259" key="17">
    <source>
        <dbReference type="PROSITE" id="PS50262"/>
    </source>
</evidence>
<keyword evidence="6 14" id="KW-0297">G-protein coupled receptor</keyword>
<dbReference type="PANTHER" id="PTHR24238">
    <property type="entry name" value="G-PROTEIN COUPLED RECEPTOR"/>
    <property type="match status" value="1"/>
</dbReference>
<feature type="transmembrane region" description="Helical" evidence="16">
    <location>
        <begin position="166"/>
        <end position="187"/>
    </location>
</feature>
<keyword evidence="13" id="KW-0449">Lipoprotein</keyword>
<evidence type="ECO:0000256" key="1">
    <source>
        <dbReference type="ARBA" id="ARBA00004651"/>
    </source>
</evidence>
<dbReference type="SMR" id="A0A6I8TQW4"/>
<dbReference type="InParanoid" id="A0A6I8TQW4"/>
<feature type="transmembrane region" description="Helical" evidence="16">
    <location>
        <begin position="208"/>
        <end position="234"/>
    </location>
</feature>
<accession>A0A6I8TQW4</accession>
<feature type="compositionally biased region" description="Polar residues" evidence="15">
    <location>
        <begin position="616"/>
        <end position="625"/>
    </location>
</feature>
<dbReference type="Gene3D" id="1.20.1070.10">
    <property type="entry name" value="Rhodopsin 7-helix transmembrane proteins"/>
    <property type="match status" value="2"/>
</dbReference>
<keyword evidence="8" id="KW-0564">Palmitate</keyword>
<dbReference type="OrthoDB" id="10037617at2759"/>
<feature type="transmembrane region" description="Helical" evidence="16">
    <location>
        <begin position="458"/>
        <end position="479"/>
    </location>
</feature>
<dbReference type="PRINTS" id="PR01822">
    <property type="entry name" value="CCYSTOKININR"/>
</dbReference>
<reference evidence="18 19" key="1">
    <citation type="submission" date="2017-06" db="EMBL/GenBank/DDBJ databases">
        <title>Aedes aegypti genome working group (AGWG) sequencing and assembly.</title>
        <authorList>
            <consortium name="Aedes aegypti Genome Working Group (AGWG)"/>
            <person name="Matthews B.J."/>
        </authorList>
    </citation>
    <scope>NUCLEOTIDE SEQUENCE [LARGE SCALE GENOMIC DNA]</scope>
    <source>
        <strain evidence="18 19">LVP_AGWG</strain>
    </source>
</reference>
<feature type="transmembrane region" description="Helical" evidence="16">
    <location>
        <begin position="254"/>
        <end position="278"/>
    </location>
</feature>
<evidence type="ECO:0000256" key="13">
    <source>
        <dbReference type="ARBA" id="ARBA00023288"/>
    </source>
</evidence>
<evidence type="ECO:0000256" key="7">
    <source>
        <dbReference type="ARBA" id="ARBA00023136"/>
    </source>
</evidence>
<proteinExistence type="inferred from homology"/>
<dbReference type="InterPro" id="IPR009126">
    <property type="entry name" value="Cholcskin_rcpt"/>
</dbReference>
<dbReference type="AlphaFoldDB" id="A0A6I8TQW4"/>
<dbReference type="GO" id="GO:0005886">
    <property type="term" value="C:plasma membrane"/>
    <property type="evidence" value="ECO:0007669"/>
    <property type="project" value="UniProtKB-SubCell"/>
</dbReference>
<evidence type="ECO:0000256" key="6">
    <source>
        <dbReference type="ARBA" id="ARBA00023040"/>
    </source>
</evidence>
<comment type="similarity">
    <text evidence="2 14">Belongs to the G-protein coupled receptor 1 family.</text>
</comment>
<evidence type="ECO:0000256" key="5">
    <source>
        <dbReference type="ARBA" id="ARBA00022989"/>
    </source>
</evidence>
<evidence type="ECO:0000256" key="15">
    <source>
        <dbReference type="SAM" id="MobiDB-lite"/>
    </source>
</evidence>
<sequence>MSSSRSPYKLALSDLIPAVADNGIGNESISDVQLLLGAIEELQEWNGSTLADNETGSGNLSRVLGSVAPSTVPSSSSSSMSSTLAYLLEAGRVQIPLYSVIFLLAVIGNSLVILTLVQNKRMRTITNLFLLNLAVSDLFLGVFCMPFTLVGTLLRDFVFGEVMCKLLPYLQASSVAVSAWTLVIISVERYYAICHPLRSRRWQTLSHAYRLIALIWCGSLFFMLPIAVLSKLIPTNQGHHKCRELWFDRGYERAYNLFLDVILLVLPLLILAVTYSLITRTLCRGMHDFRRYSKALSTARSTDGELMTTMTAATDMAVGRERSFRRHNNNNRAADQYLEVYIRPNGSTNTRCPSIKCHRTTSSTTPATTTSSVAASSTETMETTVAAATGTLLSDTIPGNDIVVSWNHHHHSGQQPADSTSSCSPFRSTASIKDSNRLKNPALRKSNMEKSLTNKKRIIKMLFVVVLEFFICWTPLYVINTMALFWPSTVYHNLGYTAISFFQLLAYSSSCCNPITYCFMSGGFRKAFLNLFRCFRPCSGGFDGGGLRRNRRNSSAMCGLYVTSGCESAGGVGTAALLRKYSSRRKQQSLRTMDTVLSTDGVVSLKQRDPTVAMASVSNAPSENGQQQQQQQHLHHQHHRFCHHSQSQE</sequence>
<dbReference type="SMART" id="SM01381">
    <property type="entry name" value="7TM_GPCR_Srsx"/>
    <property type="match status" value="1"/>
</dbReference>
<evidence type="ECO:0000256" key="16">
    <source>
        <dbReference type="SAM" id="Phobius"/>
    </source>
</evidence>
<feature type="region of interest" description="Disordered" evidence="15">
    <location>
        <begin position="404"/>
        <end position="429"/>
    </location>
</feature>
<comment type="subcellular location">
    <subcellularLocation>
        <location evidence="1">Cell membrane</location>
        <topology evidence="1">Multi-pass membrane protein</topology>
    </subcellularLocation>
</comment>
<dbReference type="Proteomes" id="UP000008820">
    <property type="component" value="Chromosome 1"/>
</dbReference>
<feature type="region of interest" description="Disordered" evidence="15">
    <location>
        <begin position="352"/>
        <end position="378"/>
    </location>
</feature>
<feature type="compositionally biased region" description="Low complexity" evidence="15">
    <location>
        <begin position="360"/>
        <end position="378"/>
    </location>
</feature>
<feature type="domain" description="G-protein coupled receptors family 1 profile" evidence="17">
    <location>
        <begin position="108"/>
        <end position="517"/>
    </location>
</feature>
<keyword evidence="11" id="KW-0325">Glycoprotein</keyword>
<keyword evidence="10 14" id="KW-0675">Receptor</keyword>
<feature type="compositionally biased region" description="Polar residues" evidence="15">
    <location>
        <begin position="413"/>
        <end position="429"/>
    </location>
</feature>
<reference evidence="18" key="2">
    <citation type="submission" date="2020-05" db="UniProtKB">
        <authorList>
            <consortium name="EnsemblMetazoa"/>
        </authorList>
    </citation>
    <scope>IDENTIFICATION</scope>
    <source>
        <strain evidence="18">LVP_AGWG</strain>
    </source>
</reference>
<dbReference type="PROSITE" id="PS00237">
    <property type="entry name" value="G_PROTEIN_RECEP_F1_1"/>
    <property type="match status" value="1"/>
</dbReference>
<evidence type="ECO:0000313" key="18">
    <source>
        <dbReference type="EnsemblMetazoa" id="AAEL017238-PB"/>
    </source>
</evidence>
<dbReference type="Pfam" id="PF00001">
    <property type="entry name" value="7tm_1"/>
    <property type="match status" value="1"/>
</dbReference>
<evidence type="ECO:0000256" key="2">
    <source>
        <dbReference type="ARBA" id="ARBA00010663"/>
    </source>
</evidence>
<feature type="compositionally biased region" description="Basic residues" evidence="15">
    <location>
        <begin position="633"/>
        <end position="643"/>
    </location>
</feature>
<name>A0A6I8TQW4_AEDAE</name>
<keyword evidence="3" id="KW-1003">Cell membrane</keyword>
<dbReference type="PRINTS" id="PR00237">
    <property type="entry name" value="GPCRRHODOPSN"/>
</dbReference>
<feature type="transmembrane region" description="Helical" evidence="16">
    <location>
        <begin position="129"/>
        <end position="154"/>
    </location>
</feature>
<evidence type="ECO:0000256" key="4">
    <source>
        <dbReference type="ARBA" id="ARBA00022692"/>
    </source>
</evidence>
<evidence type="ECO:0000313" key="19">
    <source>
        <dbReference type="Proteomes" id="UP000008820"/>
    </source>
</evidence>
<dbReference type="EnsemblMetazoa" id="AAEL017238-RB">
    <property type="protein sequence ID" value="AAEL017238-PB"/>
    <property type="gene ID" value="AAEL017238"/>
</dbReference>
<evidence type="ECO:0000256" key="3">
    <source>
        <dbReference type="ARBA" id="ARBA00022475"/>
    </source>
</evidence>
<keyword evidence="19" id="KW-1185">Reference proteome</keyword>
<keyword evidence="7 16" id="KW-0472">Membrane</keyword>
<keyword evidence="12 14" id="KW-0807">Transducer</keyword>
<feature type="transmembrane region" description="Helical" evidence="16">
    <location>
        <begin position="499"/>
        <end position="520"/>
    </location>
</feature>
<dbReference type="InterPro" id="IPR017452">
    <property type="entry name" value="GPCR_Rhodpsn_7TM"/>
</dbReference>
<evidence type="ECO:0000256" key="9">
    <source>
        <dbReference type="ARBA" id="ARBA00023157"/>
    </source>
</evidence>
<organism evidence="18 19">
    <name type="scientific">Aedes aegypti</name>
    <name type="common">Yellowfever mosquito</name>
    <name type="synonym">Culex aegypti</name>
    <dbReference type="NCBI Taxonomy" id="7159"/>
    <lineage>
        <taxon>Eukaryota</taxon>
        <taxon>Metazoa</taxon>
        <taxon>Ecdysozoa</taxon>
        <taxon>Arthropoda</taxon>
        <taxon>Hexapoda</taxon>
        <taxon>Insecta</taxon>
        <taxon>Pterygota</taxon>
        <taxon>Neoptera</taxon>
        <taxon>Endopterygota</taxon>
        <taxon>Diptera</taxon>
        <taxon>Nematocera</taxon>
        <taxon>Culicoidea</taxon>
        <taxon>Culicidae</taxon>
        <taxon>Culicinae</taxon>
        <taxon>Aedini</taxon>
        <taxon>Aedes</taxon>
        <taxon>Stegomyia</taxon>
    </lineage>
</organism>
<evidence type="ECO:0000256" key="12">
    <source>
        <dbReference type="ARBA" id="ARBA00023224"/>
    </source>
</evidence>
<dbReference type="GO" id="GO:0008188">
    <property type="term" value="F:neuropeptide receptor activity"/>
    <property type="evidence" value="ECO:0007669"/>
    <property type="project" value="TreeGrafter"/>
</dbReference>
<evidence type="ECO:0000256" key="14">
    <source>
        <dbReference type="RuleBase" id="RU000688"/>
    </source>
</evidence>
<dbReference type="PROSITE" id="PS50262">
    <property type="entry name" value="G_PROTEIN_RECEP_F1_2"/>
    <property type="match status" value="1"/>
</dbReference>
<dbReference type="FunCoup" id="A0A6I8TQW4">
    <property type="interactions" value="83"/>
</dbReference>
<feature type="transmembrane region" description="Helical" evidence="16">
    <location>
        <begin position="95"/>
        <end position="117"/>
    </location>
</feature>
<dbReference type="SUPFAM" id="SSF81321">
    <property type="entry name" value="Family A G protein-coupled receptor-like"/>
    <property type="match status" value="1"/>
</dbReference>
<evidence type="ECO:0000256" key="10">
    <source>
        <dbReference type="ARBA" id="ARBA00023170"/>
    </source>
</evidence>
<feature type="region of interest" description="Disordered" evidence="15">
    <location>
        <begin position="615"/>
        <end position="649"/>
    </location>
</feature>
<evidence type="ECO:0000256" key="11">
    <source>
        <dbReference type="ARBA" id="ARBA00023180"/>
    </source>
</evidence>